<dbReference type="AlphaFoldDB" id="X6NUD0"/>
<accession>X6NUD0</accession>
<proteinExistence type="predicted"/>
<gene>
    <name evidence="1" type="ORF">RFI_07480</name>
</gene>
<evidence type="ECO:0000313" key="1">
    <source>
        <dbReference type="EMBL" id="ETO29641.1"/>
    </source>
</evidence>
<evidence type="ECO:0000313" key="2">
    <source>
        <dbReference type="Proteomes" id="UP000023152"/>
    </source>
</evidence>
<sequence>MFENLNYIIKYTINTKNRNQHETKEEFKMMYEKEFDVEGKITKSLAVDEKENEHERSDEWKKKHYEEISKKCWQDAFELCEEWKPWFTMKRRPVKNFSIFAEEGIINDVILPES</sequence>
<reference evidence="1 2" key="1">
    <citation type="journal article" date="2013" name="Curr. Biol.">
        <title>The Genome of the Foraminiferan Reticulomyxa filosa.</title>
        <authorList>
            <person name="Glockner G."/>
            <person name="Hulsmann N."/>
            <person name="Schleicher M."/>
            <person name="Noegel A.A."/>
            <person name="Eichinger L."/>
            <person name="Gallinger C."/>
            <person name="Pawlowski J."/>
            <person name="Sierra R."/>
            <person name="Euteneuer U."/>
            <person name="Pillet L."/>
            <person name="Moustafa A."/>
            <person name="Platzer M."/>
            <person name="Groth M."/>
            <person name="Szafranski K."/>
            <person name="Schliwa M."/>
        </authorList>
    </citation>
    <scope>NUCLEOTIDE SEQUENCE [LARGE SCALE GENOMIC DNA]</scope>
</reference>
<keyword evidence="2" id="KW-1185">Reference proteome</keyword>
<dbReference type="EMBL" id="ASPP01005930">
    <property type="protein sequence ID" value="ETO29641.1"/>
    <property type="molecule type" value="Genomic_DNA"/>
</dbReference>
<comment type="caution">
    <text evidence="1">The sequence shown here is derived from an EMBL/GenBank/DDBJ whole genome shotgun (WGS) entry which is preliminary data.</text>
</comment>
<dbReference type="Proteomes" id="UP000023152">
    <property type="component" value="Unassembled WGS sequence"/>
</dbReference>
<organism evidence="1 2">
    <name type="scientific">Reticulomyxa filosa</name>
    <dbReference type="NCBI Taxonomy" id="46433"/>
    <lineage>
        <taxon>Eukaryota</taxon>
        <taxon>Sar</taxon>
        <taxon>Rhizaria</taxon>
        <taxon>Retaria</taxon>
        <taxon>Foraminifera</taxon>
        <taxon>Monothalamids</taxon>
        <taxon>Reticulomyxidae</taxon>
        <taxon>Reticulomyxa</taxon>
    </lineage>
</organism>
<name>X6NUD0_RETFI</name>
<protein>
    <submittedName>
        <fullName evidence="1">Uncharacterized protein</fullName>
    </submittedName>
</protein>